<evidence type="ECO:0000313" key="2">
    <source>
        <dbReference type="EMBL" id="RXJ65901.1"/>
    </source>
</evidence>
<dbReference type="AlphaFoldDB" id="A0A4Q0YAQ5"/>
<comment type="caution">
    <text evidence="2">The sequence shown here is derived from an EMBL/GenBank/DDBJ whole genome shotgun (WGS) entry which is preliminary data.</text>
</comment>
<keyword evidence="1" id="KW-1133">Transmembrane helix</keyword>
<keyword evidence="3" id="KW-1185">Reference proteome</keyword>
<organism evidence="2 3">
    <name type="scientific">Veronia nyctiphanis</name>
    <dbReference type="NCBI Taxonomy" id="1278244"/>
    <lineage>
        <taxon>Bacteria</taxon>
        <taxon>Pseudomonadati</taxon>
        <taxon>Pseudomonadota</taxon>
        <taxon>Gammaproteobacteria</taxon>
        <taxon>Vibrionales</taxon>
        <taxon>Vibrionaceae</taxon>
        <taxon>Veronia</taxon>
    </lineage>
</organism>
<dbReference type="OrthoDB" id="5465311at2"/>
<evidence type="ECO:0000256" key="1">
    <source>
        <dbReference type="SAM" id="Phobius"/>
    </source>
</evidence>
<sequence>MKAFFKFSTIVFLLVILIGLVLILSVRHSMFSGKGASLTFVNSSGQNLQSAHISVAGQSCSVKQLGVGGEIKCHFENLHDSSYSVTVTLQGGVAYTEPSLGYVTGGMNFNDTITINQSGAIELVSGPIK</sequence>
<proteinExistence type="predicted"/>
<name>A0A4Q0YAQ5_9GAMM</name>
<dbReference type="Proteomes" id="UP000290287">
    <property type="component" value="Unassembled WGS sequence"/>
</dbReference>
<dbReference type="RefSeq" id="WP_129124476.1">
    <property type="nucleotide sequence ID" value="NZ_PEIB01000091.1"/>
</dbReference>
<feature type="transmembrane region" description="Helical" evidence="1">
    <location>
        <begin position="6"/>
        <end position="26"/>
    </location>
</feature>
<accession>A0A4Q0YAQ5</accession>
<dbReference type="EMBL" id="PEIB01000091">
    <property type="protein sequence ID" value="RXJ65901.1"/>
    <property type="molecule type" value="Genomic_DNA"/>
</dbReference>
<reference evidence="2 3" key="1">
    <citation type="submission" date="2017-10" db="EMBL/GenBank/DDBJ databases">
        <title>Nyctiphanis sp. nov., isolated from the stomach of the euphausiid Nyctiphanes simplex (Hansen, 1911) in the Gulf of California.</title>
        <authorList>
            <person name="Gomez-Gil B."/>
            <person name="Aguilar-Mendez M."/>
            <person name="Lopez-Cortes A."/>
            <person name="Gomez-Gutierrez J."/>
            <person name="Roque A."/>
            <person name="Lang E."/>
            <person name="Gonzalez-Castillo A."/>
        </authorList>
    </citation>
    <scope>NUCLEOTIDE SEQUENCE [LARGE SCALE GENOMIC DNA]</scope>
    <source>
        <strain evidence="2 3">CAIM 600</strain>
    </source>
</reference>
<protein>
    <submittedName>
        <fullName evidence="2">Uncharacterized protein</fullName>
    </submittedName>
</protein>
<keyword evidence="1" id="KW-0812">Transmembrane</keyword>
<evidence type="ECO:0000313" key="3">
    <source>
        <dbReference type="Proteomes" id="UP000290287"/>
    </source>
</evidence>
<keyword evidence="1" id="KW-0472">Membrane</keyword>
<gene>
    <name evidence="2" type="ORF">CS022_24675</name>
</gene>